<dbReference type="PROSITE" id="PS50966">
    <property type="entry name" value="ZF_SWIM"/>
    <property type="match status" value="1"/>
</dbReference>
<dbReference type="AlphaFoldDB" id="A0A9D4A387"/>
<keyword evidence="1" id="KW-0862">Zinc</keyword>
<gene>
    <name evidence="3" type="ORF">J1N35_022958</name>
</gene>
<keyword evidence="1" id="KW-0863">Zinc-finger</keyword>
<dbReference type="OrthoDB" id="1747431at2759"/>
<proteinExistence type="predicted"/>
<name>A0A9D4A387_9ROSI</name>
<dbReference type="Proteomes" id="UP000828251">
    <property type="component" value="Unassembled WGS sequence"/>
</dbReference>
<evidence type="ECO:0000313" key="3">
    <source>
        <dbReference type="EMBL" id="KAH1083197.1"/>
    </source>
</evidence>
<dbReference type="InterPro" id="IPR007527">
    <property type="entry name" value="Znf_SWIM"/>
</dbReference>
<reference evidence="3 4" key="1">
    <citation type="journal article" date="2021" name="Plant Biotechnol. J.">
        <title>Multi-omics assisted identification of the key and species-specific regulatory components of drought-tolerant mechanisms in Gossypium stocksii.</title>
        <authorList>
            <person name="Yu D."/>
            <person name="Ke L."/>
            <person name="Zhang D."/>
            <person name="Wu Y."/>
            <person name="Sun Y."/>
            <person name="Mei J."/>
            <person name="Sun J."/>
            <person name="Sun Y."/>
        </authorList>
    </citation>
    <scope>NUCLEOTIDE SEQUENCE [LARGE SCALE GENOMIC DNA]</scope>
    <source>
        <strain evidence="4">cv. E1</strain>
        <tissue evidence="3">Leaf</tissue>
    </source>
</reference>
<dbReference type="Pfam" id="PF04434">
    <property type="entry name" value="SWIM"/>
    <property type="match status" value="1"/>
</dbReference>
<organism evidence="3 4">
    <name type="scientific">Gossypium stocksii</name>
    <dbReference type="NCBI Taxonomy" id="47602"/>
    <lineage>
        <taxon>Eukaryota</taxon>
        <taxon>Viridiplantae</taxon>
        <taxon>Streptophyta</taxon>
        <taxon>Embryophyta</taxon>
        <taxon>Tracheophyta</taxon>
        <taxon>Spermatophyta</taxon>
        <taxon>Magnoliopsida</taxon>
        <taxon>eudicotyledons</taxon>
        <taxon>Gunneridae</taxon>
        <taxon>Pentapetalae</taxon>
        <taxon>rosids</taxon>
        <taxon>malvids</taxon>
        <taxon>Malvales</taxon>
        <taxon>Malvaceae</taxon>
        <taxon>Malvoideae</taxon>
        <taxon>Gossypium</taxon>
    </lineage>
</organism>
<accession>A0A9D4A387</accession>
<feature type="domain" description="SWIM-type" evidence="2">
    <location>
        <begin position="49"/>
        <end position="81"/>
    </location>
</feature>
<keyword evidence="4" id="KW-1185">Reference proteome</keyword>
<comment type="caution">
    <text evidence="3">The sequence shown here is derived from an EMBL/GenBank/DDBJ whole genome shotgun (WGS) entry which is preliminary data.</text>
</comment>
<protein>
    <recommendedName>
        <fullName evidence="2">SWIM-type domain-containing protein</fullName>
    </recommendedName>
</protein>
<evidence type="ECO:0000256" key="1">
    <source>
        <dbReference type="PROSITE-ProRule" id="PRU00325"/>
    </source>
</evidence>
<dbReference type="GO" id="GO:0008270">
    <property type="term" value="F:zinc ion binding"/>
    <property type="evidence" value="ECO:0007669"/>
    <property type="project" value="UniProtKB-KW"/>
</dbReference>
<evidence type="ECO:0000259" key="2">
    <source>
        <dbReference type="PROSITE" id="PS50966"/>
    </source>
</evidence>
<evidence type="ECO:0000313" key="4">
    <source>
        <dbReference type="Proteomes" id="UP000828251"/>
    </source>
</evidence>
<sequence>MYVEGIRNTIKVNVNRARRMNIELYSLDLETFRVQEYVSCQAGLSPRSYAVDLRNRCCQCERFQTFRYPCVHVYTTFMNQNLDIEQFIDEVYMLQRTLRI</sequence>
<dbReference type="EMBL" id="JAIQCV010000007">
    <property type="protein sequence ID" value="KAH1083197.1"/>
    <property type="molecule type" value="Genomic_DNA"/>
</dbReference>
<keyword evidence="1" id="KW-0479">Metal-binding</keyword>